<dbReference type="STRING" id="490829.SAMN05421850_101762"/>
<feature type="compositionally biased region" description="Low complexity" evidence="1">
    <location>
        <begin position="96"/>
        <end position="107"/>
    </location>
</feature>
<gene>
    <name evidence="3" type="ORF">SAMN05421850_101762</name>
</gene>
<keyword evidence="2" id="KW-1133">Transmembrane helix</keyword>
<accession>A0A1G8I4S2</accession>
<feature type="region of interest" description="Disordered" evidence="1">
    <location>
        <begin position="96"/>
        <end position="151"/>
    </location>
</feature>
<evidence type="ECO:0000313" key="4">
    <source>
        <dbReference type="Proteomes" id="UP000199340"/>
    </source>
</evidence>
<feature type="compositionally biased region" description="Low complexity" evidence="1">
    <location>
        <begin position="123"/>
        <end position="133"/>
    </location>
</feature>
<feature type="transmembrane region" description="Helical" evidence="2">
    <location>
        <begin position="12"/>
        <end position="31"/>
    </location>
</feature>
<feature type="compositionally biased region" description="Pro residues" evidence="1">
    <location>
        <begin position="108"/>
        <end position="122"/>
    </location>
</feature>
<feature type="transmembrane region" description="Helical" evidence="2">
    <location>
        <begin position="37"/>
        <end position="60"/>
    </location>
</feature>
<dbReference type="AlphaFoldDB" id="A0A1G8I4S2"/>
<keyword evidence="2" id="KW-0812">Transmembrane</keyword>
<dbReference type="Gene3D" id="1.10.150.20">
    <property type="entry name" value="5' to 3' exonuclease, C-terminal subdomain"/>
    <property type="match status" value="1"/>
</dbReference>
<reference evidence="3 4" key="1">
    <citation type="submission" date="2016-10" db="EMBL/GenBank/DDBJ databases">
        <authorList>
            <person name="de Groot N.N."/>
        </authorList>
    </citation>
    <scope>NUCLEOTIDE SEQUENCE [LARGE SCALE GENOMIC DNA]</scope>
    <source>
        <strain evidence="3 4">DSM 28010</strain>
    </source>
</reference>
<dbReference type="RefSeq" id="WP_175491387.1">
    <property type="nucleotide sequence ID" value="NZ_FNEB01000001.1"/>
</dbReference>
<evidence type="ECO:0000256" key="1">
    <source>
        <dbReference type="SAM" id="MobiDB-lite"/>
    </source>
</evidence>
<keyword evidence="3" id="KW-0255">Endonuclease</keyword>
<dbReference type="GO" id="GO:0004519">
    <property type="term" value="F:endonuclease activity"/>
    <property type="evidence" value="ECO:0007669"/>
    <property type="project" value="UniProtKB-KW"/>
</dbReference>
<keyword evidence="3" id="KW-0540">Nuclease</keyword>
<proteinExistence type="predicted"/>
<keyword evidence="3" id="KW-0378">Hydrolase</keyword>
<dbReference type="EMBL" id="FNEB01000001">
    <property type="protein sequence ID" value="SDI13741.1"/>
    <property type="molecule type" value="Genomic_DNA"/>
</dbReference>
<evidence type="ECO:0000256" key="2">
    <source>
        <dbReference type="SAM" id="Phobius"/>
    </source>
</evidence>
<keyword evidence="2" id="KW-0472">Membrane</keyword>
<dbReference type="Proteomes" id="UP000199340">
    <property type="component" value="Unassembled WGS sequence"/>
</dbReference>
<keyword evidence="4" id="KW-1185">Reference proteome</keyword>
<organism evidence="3 4">
    <name type="scientific">Lutimaribacter saemankumensis</name>
    <dbReference type="NCBI Taxonomy" id="490829"/>
    <lineage>
        <taxon>Bacteria</taxon>
        <taxon>Pseudomonadati</taxon>
        <taxon>Pseudomonadota</taxon>
        <taxon>Alphaproteobacteria</taxon>
        <taxon>Rhodobacterales</taxon>
        <taxon>Roseobacteraceae</taxon>
        <taxon>Lutimaribacter</taxon>
    </lineage>
</organism>
<evidence type="ECO:0000313" key="3">
    <source>
        <dbReference type="EMBL" id="SDI13741.1"/>
    </source>
</evidence>
<name>A0A1G8I4S2_9RHOB</name>
<protein>
    <submittedName>
        <fullName evidence="3">Predicted 5' DNA nuclease, flap endonuclease-1-like, helix-3-turn-helix (H3TH) domain</fullName>
    </submittedName>
</protein>
<sequence length="232" mass="23803">MSNGSNSFVCQVGSWAMAAAAAALTLVLLMLLGGWNFWAGVLIAALVFLFLGLVLGMILCRPLAGPVAPGAAGRAPGDIELSARAKKVANGGATPVATAAPTAAAEPAPTPEPAPAPPPKPAPAAEAAPAATEGEAEGTKPETLSAARGGKADNLKEIKGVGPKLEKMLNEMGFYHFDQIAKWTADELAWVNANLTGFKGRASRDNWIEQAKILAAGGETEFSKRVEDGDVY</sequence>